<protein>
    <submittedName>
        <fullName evidence="1">Uncharacterized protein</fullName>
    </submittedName>
</protein>
<accession>A0A6L2P2X2</accession>
<sequence length="171" mass="19365">MANLLASPDHVHASPDHAPILPYHLPGSPRPGPAFLDHVVDFPDDDLAVEIEEDPEEGQDMHIDEEDQEDGEYVHDVLDVVERVITELRDRADDYPHDQESPTKSLFDVGSSRISIFTVNTYCVKKQAYWNGVLLRLFLDDLLALDSIVHFDLSDRRLEQTATFLISTNSE</sequence>
<name>A0A6L2P2X2_TANCI</name>
<evidence type="ECO:0000313" key="1">
    <source>
        <dbReference type="EMBL" id="GEU91612.1"/>
    </source>
</evidence>
<proteinExistence type="predicted"/>
<dbReference type="AlphaFoldDB" id="A0A6L2P2X2"/>
<reference evidence="1" key="1">
    <citation type="journal article" date="2019" name="Sci. Rep.">
        <title>Draft genome of Tanacetum cinerariifolium, the natural source of mosquito coil.</title>
        <authorList>
            <person name="Yamashiro T."/>
            <person name="Shiraishi A."/>
            <person name="Satake H."/>
            <person name="Nakayama K."/>
        </authorList>
    </citation>
    <scope>NUCLEOTIDE SEQUENCE</scope>
</reference>
<dbReference type="EMBL" id="BKCJ010010443">
    <property type="protein sequence ID" value="GEU91612.1"/>
    <property type="molecule type" value="Genomic_DNA"/>
</dbReference>
<gene>
    <name evidence="1" type="ORF">Tci_063590</name>
</gene>
<organism evidence="1">
    <name type="scientific">Tanacetum cinerariifolium</name>
    <name type="common">Dalmatian daisy</name>
    <name type="synonym">Chrysanthemum cinerariifolium</name>
    <dbReference type="NCBI Taxonomy" id="118510"/>
    <lineage>
        <taxon>Eukaryota</taxon>
        <taxon>Viridiplantae</taxon>
        <taxon>Streptophyta</taxon>
        <taxon>Embryophyta</taxon>
        <taxon>Tracheophyta</taxon>
        <taxon>Spermatophyta</taxon>
        <taxon>Magnoliopsida</taxon>
        <taxon>eudicotyledons</taxon>
        <taxon>Gunneridae</taxon>
        <taxon>Pentapetalae</taxon>
        <taxon>asterids</taxon>
        <taxon>campanulids</taxon>
        <taxon>Asterales</taxon>
        <taxon>Asteraceae</taxon>
        <taxon>Asteroideae</taxon>
        <taxon>Anthemideae</taxon>
        <taxon>Anthemidinae</taxon>
        <taxon>Tanacetum</taxon>
    </lineage>
</organism>
<comment type="caution">
    <text evidence="1">The sequence shown here is derived from an EMBL/GenBank/DDBJ whole genome shotgun (WGS) entry which is preliminary data.</text>
</comment>